<evidence type="ECO:0000259" key="2">
    <source>
        <dbReference type="Pfam" id="PF14478"/>
    </source>
</evidence>
<feature type="compositionally biased region" description="Basic and acidic residues" evidence="1">
    <location>
        <begin position="175"/>
        <end position="192"/>
    </location>
</feature>
<dbReference type="InterPro" id="IPR027954">
    <property type="entry name" value="Transcobalamin-like_C"/>
</dbReference>
<organism evidence="3 4">
    <name type="scientific">Paenibacillus sabuli</name>
    <dbReference type="NCBI Taxonomy" id="2772509"/>
    <lineage>
        <taxon>Bacteria</taxon>
        <taxon>Bacillati</taxon>
        <taxon>Bacillota</taxon>
        <taxon>Bacilli</taxon>
        <taxon>Bacillales</taxon>
        <taxon>Paenibacillaceae</taxon>
        <taxon>Paenibacillus</taxon>
    </lineage>
</organism>
<feature type="compositionally biased region" description="Low complexity" evidence="1">
    <location>
        <begin position="36"/>
        <end position="104"/>
    </location>
</feature>
<feature type="compositionally biased region" description="Low complexity" evidence="1">
    <location>
        <begin position="144"/>
        <end position="159"/>
    </location>
</feature>
<sequence>MDAGSTADPQRAGERSDGVPAAGASGEASDGERPAAGEAPASDEAGADAPGADAPEPESSAPADAASESSESAAPAIPTESSGAVSASEEEPSAAVPAAESPPVEEAPDTGAEPGRGEPAAPGRPASEPPSSGGLEPERPAAPQPDDAAAPPSEQSPAAGQEDNQTEPQTQASAGDKDRYLTDPVPEGKPEPVEWQEVEVDKAKARTATLSVTAKTILNNLDLLDEDKLEVLPGDGVIYAEQTVTFYEGESVFDVLLREMKASKIHMEFEMTPIYNSHYVEGIHNLYEFDCGELSGWMYKVNDWFPNYGASRYQLEPGDRIEWVYTCDLGRDIGGSAVAGGR</sequence>
<feature type="compositionally biased region" description="Polar residues" evidence="1">
    <location>
        <begin position="162"/>
        <end position="173"/>
    </location>
</feature>
<evidence type="ECO:0000313" key="3">
    <source>
        <dbReference type="EMBL" id="MBD2846836.1"/>
    </source>
</evidence>
<dbReference type="Proteomes" id="UP000621560">
    <property type="component" value="Unassembled WGS sequence"/>
</dbReference>
<accession>A0A927BU33</accession>
<feature type="compositionally biased region" description="Low complexity" evidence="1">
    <location>
        <begin position="111"/>
        <end position="134"/>
    </location>
</feature>
<protein>
    <submittedName>
        <fullName evidence="3">DUF4430 domain-containing protein</fullName>
    </submittedName>
</protein>
<feature type="region of interest" description="Disordered" evidence="1">
    <location>
        <begin position="1"/>
        <end position="193"/>
    </location>
</feature>
<dbReference type="AlphaFoldDB" id="A0A927BU33"/>
<evidence type="ECO:0000313" key="4">
    <source>
        <dbReference type="Proteomes" id="UP000621560"/>
    </source>
</evidence>
<feature type="domain" description="Transcobalamin-like C-terminal" evidence="2">
    <location>
        <begin position="249"/>
        <end position="326"/>
    </location>
</feature>
<gene>
    <name evidence="3" type="ORF">IDH44_16690</name>
</gene>
<dbReference type="EMBL" id="JACXIZ010000028">
    <property type="protein sequence ID" value="MBD2846836.1"/>
    <property type="molecule type" value="Genomic_DNA"/>
</dbReference>
<dbReference type="Gene3D" id="2.170.130.30">
    <property type="match status" value="1"/>
</dbReference>
<dbReference type="Pfam" id="PF14478">
    <property type="entry name" value="DUF4430"/>
    <property type="match status" value="1"/>
</dbReference>
<reference evidence="3" key="1">
    <citation type="submission" date="2020-09" db="EMBL/GenBank/DDBJ databases">
        <title>A novel bacterium of genus Paenibacillus, isolated from South China Sea.</title>
        <authorList>
            <person name="Huang H."/>
            <person name="Mo K."/>
            <person name="Hu Y."/>
        </authorList>
    </citation>
    <scope>NUCLEOTIDE SEQUENCE</scope>
    <source>
        <strain evidence="3">IB182496</strain>
    </source>
</reference>
<keyword evidence="4" id="KW-1185">Reference proteome</keyword>
<comment type="caution">
    <text evidence="3">The sequence shown here is derived from an EMBL/GenBank/DDBJ whole genome shotgun (WGS) entry which is preliminary data.</text>
</comment>
<proteinExistence type="predicted"/>
<name>A0A927BU33_9BACL</name>
<evidence type="ECO:0000256" key="1">
    <source>
        <dbReference type="SAM" id="MobiDB-lite"/>
    </source>
</evidence>